<feature type="domain" description="EF-hand" evidence="4">
    <location>
        <begin position="94"/>
        <end position="129"/>
    </location>
</feature>
<dbReference type="VEuPathDB" id="AmoebaDB:EIN_526360"/>
<dbReference type="Pfam" id="PF13499">
    <property type="entry name" value="EF-hand_7"/>
    <property type="match status" value="1"/>
</dbReference>
<dbReference type="CDD" id="cd00051">
    <property type="entry name" value="EFh"/>
    <property type="match status" value="1"/>
</dbReference>
<dbReference type="InterPro" id="IPR002048">
    <property type="entry name" value="EF_hand_dom"/>
</dbReference>
<dbReference type="FunFam" id="1.10.238.10:FF:000003">
    <property type="entry name" value="Calmodulin A"/>
    <property type="match status" value="1"/>
</dbReference>
<evidence type="ECO:0000313" key="5">
    <source>
        <dbReference type="EMBL" id="ELP89611.1"/>
    </source>
</evidence>
<feature type="domain" description="EF-hand" evidence="4">
    <location>
        <begin position="133"/>
        <end position="168"/>
    </location>
</feature>
<dbReference type="PROSITE" id="PS50222">
    <property type="entry name" value="EF_HAND_2"/>
    <property type="match status" value="2"/>
</dbReference>
<evidence type="ECO:0000259" key="4">
    <source>
        <dbReference type="PROSITE" id="PS50222"/>
    </source>
</evidence>
<dbReference type="Gene3D" id="1.10.238.10">
    <property type="entry name" value="EF-hand"/>
    <property type="match status" value="1"/>
</dbReference>
<dbReference type="OrthoDB" id="191686at2759"/>
<evidence type="ECO:0000313" key="6">
    <source>
        <dbReference type="Proteomes" id="UP000014680"/>
    </source>
</evidence>
<sequence>MGNDLSTLTEASLQQMIKDTQMKPSELRRAFTQFKRLNSIDKGDEDCDPDEVEDLMSNPVTRRLFELFDRYDGNEQVQFVQFVATLVTLSDKGKENDKIKFAFNIFDADEDGKISKDELVNAIQLFESFPEQTINSVAEASMKESDLDGDGLINFEEFSKVILNNAALGGKITINLV</sequence>
<dbReference type="SUPFAM" id="SSF47473">
    <property type="entry name" value="EF-hand"/>
    <property type="match status" value="1"/>
</dbReference>
<dbReference type="GO" id="GO:0005509">
    <property type="term" value="F:calcium ion binding"/>
    <property type="evidence" value="ECO:0007669"/>
    <property type="project" value="InterPro"/>
</dbReference>
<dbReference type="RefSeq" id="XP_004256382.1">
    <property type="nucleotide sequence ID" value="XM_004256334.1"/>
</dbReference>
<dbReference type="PROSITE" id="PS00018">
    <property type="entry name" value="EF_HAND_1"/>
    <property type="match status" value="2"/>
</dbReference>
<dbReference type="InterPro" id="IPR011992">
    <property type="entry name" value="EF-hand-dom_pair"/>
</dbReference>
<evidence type="ECO:0000256" key="2">
    <source>
        <dbReference type="ARBA" id="ARBA00022737"/>
    </source>
</evidence>
<keyword evidence="2" id="KW-0677">Repeat</keyword>
<proteinExistence type="predicted"/>
<keyword evidence="6" id="KW-1185">Reference proteome</keyword>
<protein>
    <submittedName>
        <fullName evidence="5">Calcineurin subunit B, putative</fullName>
    </submittedName>
</protein>
<dbReference type="AlphaFoldDB" id="A0A0A1U8Z7"/>
<keyword evidence="3" id="KW-0106">Calcium</keyword>
<keyword evidence="1" id="KW-0479">Metal-binding</keyword>
<dbReference type="KEGG" id="eiv:EIN_526360"/>
<reference evidence="5 6" key="1">
    <citation type="submission" date="2012-10" db="EMBL/GenBank/DDBJ databases">
        <authorList>
            <person name="Zafar N."/>
            <person name="Inman J."/>
            <person name="Hall N."/>
            <person name="Lorenzi H."/>
            <person name="Caler E."/>
        </authorList>
    </citation>
    <scope>NUCLEOTIDE SEQUENCE [LARGE SCALE GENOMIC DNA]</scope>
    <source>
        <strain evidence="5 6">IP1</strain>
    </source>
</reference>
<dbReference type="OMA" id="CKISEMF"/>
<dbReference type="GeneID" id="14888541"/>
<evidence type="ECO:0000256" key="3">
    <source>
        <dbReference type="ARBA" id="ARBA00022837"/>
    </source>
</evidence>
<dbReference type="EMBL" id="KB206604">
    <property type="protein sequence ID" value="ELP89611.1"/>
    <property type="molecule type" value="Genomic_DNA"/>
</dbReference>
<name>A0A0A1U8Z7_ENTIV</name>
<accession>A0A0A1U8Z7</accession>
<evidence type="ECO:0000256" key="1">
    <source>
        <dbReference type="ARBA" id="ARBA00022723"/>
    </source>
</evidence>
<dbReference type="SMART" id="SM00054">
    <property type="entry name" value="EFh"/>
    <property type="match status" value="3"/>
</dbReference>
<dbReference type="PANTHER" id="PTHR45942">
    <property type="entry name" value="PROTEIN PHOSPATASE 3 REGULATORY SUBUNIT B ALPHA ISOFORM TYPE 1"/>
    <property type="match status" value="1"/>
</dbReference>
<dbReference type="Proteomes" id="UP000014680">
    <property type="component" value="Unassembled WGS sequence"/>
</dbReference>
<gene>
    <name evidence="5" type="ORF">EIN_526360</name>
</gene>
<dbReference type="InterPro" id="IPR018247">
    <property type="entry name" value="EF_Hand_1_Ca_BS"/>
</dbReference>
<organism evidence="5 6">
    <name type="scientific">Entamoeba invadens IP1</name>
    <dbReference type="NCBI Taxonomy" id="370355"/>
    <lineage>
        <taxon>Eukaryota</taxon>
        <taxon>Amoebozoa</taxon>
        <taxon>Evosea</taxon>
        <taxon>Archamoebae</taxon>
        <taxon>Mastigamoebida</taxon>
        <taxon>Entamoebidae</taxon>
        <taxon>Entamoeba</taxon>
    </lineage>
</organism>